<evidence type="ECO:0000313" key="6">
    <source>
        <dbReference type="Proteomes" id="UP000198623"/>
    </source>
</evidence>
<dbReference type="InterPro" id="IPR035965">
    <property type="entry name" value="PAS-like_dom_sf"/>
</dbReference>
<dbReference type="PANTHER" id="PTHR44757">
    <property type="entry name" value="DIGUANYLATE CYCLASE DGCP"/>
    <property type="match status" value="1"/>
</dbReference>
<dbReference type="SMART" id="SM00267">
    <property type="entry name" value="GGDEF"/>
    <property type="match status" value="1"/>
</dbReference>
<dbReference type="AlphaFoldDB" id="A0A1I2R0W7"/>
<dbReference type="SUPFAM" id="SSF55073">
    <property type="entry name" value="Nucleotide cyclase"/>
    <property type="match status" value="1"/>
</dbReference>
<dbReference type="SMART" id="SM00091">
    <property type="entry name" value="PAS"/>
    <property type="match status" value="2"/>
</dbReference>
<dbReference type="STRING" id="1045558.SAMN05216175_105258"/>
<dbReference type="InterPro" id="IPR000014">
    <property type="entry name" value="PAS"/>
</dbReference>
<dbReference type="GO" id="GO:0003824">
    <property type="term" value="F:catalytic activity"/>
    <property type="evidence" value="ECO:0007669"/>
    <property type="project" value="UniProtKB-ARBA"/>
</dbReference>
<name>A0A1I2R0W7_9GAMM</name>
<dbReference type="NCBIfam" id="TIGR00254">
    <property type="entry name" value="GGDEF"/>
    <property type="match status" value="1"/>
</dbReference>
<dbReference type="PROSITE" id="PS50887">
    <property type="entry name" value="GGDEF"/>
    <property type="match status" value="1"/>
</dbReference>
<dbReference type="InterPro" id="IPR043128">
    <property type="entry name" value="Rev_trsase/Diguanyl_cyclase"/>
</dbReference>
<feature type="domain" description="PAS" evidence="2">
    <location>
        <begin position="141"/>
        <end position="207"/>
    </location>
</feature>
<dbReference type="Gene3D" id="3.30.70.270">
    <property type="match status" value="1"/>
</dbReference>
<accession>A0A1I2R0W7</accession>
<evidence type="ECO:0000313" key="5">
    <source>
        <dbReference type="EMBL" id="SFG33950.1"/>
    </source>
</evidence>
<organism evidence="5 6">
    <name type="scientific">Neptunomonas qingdaonensis</name>
    <dbReference type="NCBI Taxonomy" id="1045558"/>
    <lineage>
        <taxon>Bacteria</taxon>
        <taxon>Pseudomonadati</taxon>
        <taxon>Pseudomonadota</taxon>
        <taxon>Gammaproteobacteria</taxon>
        <taxon>Oceanospirillales</taxon>
        <taxon>Oceanospirillaceae</taxon>
        <taxon>Neptunomonas</taxon>
    </lineage>
</organism>
<dbReference type="Pfam" id="PF13426">
    <property type="entry name" value="PAS_9"/>
    <property type="match status" value="1"/>
</dbReference>
<dbReference type="InterPro" id="IPR000160">
    <property type="entry name" value="GGDEF_dom"/>
</dbReference>
<dbReference type="InterPro" id="IPR000700">
    <property type="entry name" value="PAS-assoc_C"/>
</dbReference>
<dbReference type="Pfam" id="PF08447">
    <property type="entry name" value="PAS_3"/>
    <property type="match status" value="1"/>
</dbReference>
<dbReference type="SUPFAM" id="SSF55785">
    <property type="entry name" value="PYP-like sensor domain (PAS domain)"/>
    <property type="match status" value="2"/>
</dbReference>
<sequence>MPSDMQILDSGFFYSLFEQVNDEIYIIDPVTSLIIEANKEGCDALGMSRKELLNQSVLSLNKDVIGLSQWAEISDAIKTAGDFTFVGRHKRKDGSDFPVEIRTSYFQYNGTPYFVSIARDTSLRSQHEYEFHNDDAIRAFALNEASDGLWDWNILDNSLFLSPQWYRMMGYGPHEISAPSLSTWNSAVHPDDAERVTRLLQEHLNSKSSRYEAKYRLRNRNGDYLWVHDRGLVVKRDSDNKALRMIGLVLDITQSQLLAEQLFHHSQRDDLTGLYNRKTGYELFGQYLNVSIQQNTQMQIVMLDIDNFKLINENYGHLNGDKAIQHFAKTVPKLLRKTDLLFRWGGEEFLLLCPDTAQDTALNLINRLLKQLSQHPFLTEDNRAVFMTASAGISGYPHHGSCISDLVKSADGAMYQAKAEGKDKVCISA</sequence>
<gene>
    <name evidence="5" type="ORF">SAMN05216175_105258</name>
</gene>
<reference evidence="6" key="1">
    <citation type="submission" date="2016-10" db="EMBL/GenBank/DDBJ databases">
        <authorList>
            <person name="Varghese N."/>
            <person name="Submissions S."/>
        </authorList>
    </citation>
    <scope>NUCLEOTIDE SEQUENCE [LARGE SCALE GENOMIC DNA]</scope>
    <source>
        <strain evidence="6">CGMCC 1.10971</strain>
    </source>
</reference>
<feature type="domain" description="PAS" evidence="2">
    <location>
        <begin position="9"/>
        <end position="58"/>
    </location>
</feature>
<evidence type="ECO:0000259" key="4">
    <source>
        <dbReference type="PROSITE" id="PS50887"/>
    </source>
</evidence>
<dbReference type="InterPro" id="IPR001610">
    <property type="entry name" value="PAC"/>
</dbReference>
<dbReference type="PROSITE" id="PS50112">
    <property type="entry name" value="PAS"/>
    <property type="match status" value="2"/>
</dbReference>
<dbReference type="FunFam" id="3.30.70.270:FF:000001">
    <property type="entry name" value="Diguanylate cyclase domain protein"/>
    <property type="match status" value="1"/>
</dbReference>
<feature type="domain" description="GGDEF" evidence="4">
    <location>
        <begin position="296"/>
        <end position="429"/>
    </location>
</feature>
<dbReference type="Pfam" id="PF00990">
    <property type="entry name" value="GGDEF"/>
    <property type="match status" value="1"/>
</dbReference>
<dbReference type="OrthoDB" id="9776960at2"/>
<dbReference type="InterPro" id="IPR052155">
    <property type="entry name" value="Biofilm_reg_signaling"/>
</dbReference>
<evidence type="ECO:0000259" key="2">
    <source>
        <dbReference type="PROSITE" id="PS50112"/>
    </source>
</evidence>
<dbReference type="RefSeq" id="WP_090727455.1">
    <property type="nucleotide sequence ID" value="NZ_FOOU01000005.1"/>
</dbReference>
<dbReference type="Gene3D" id="3.30.450.20">
    <property type="entry name" value="PAS domain"/>
    <property type="match status" value="2"/>
</dbReference>
<dbReference type="CDD" id="cd00130">
    <property type="entry name" value="PAS"/>
    <property type="match status" value="2"/>
</dbReference>
<dbReference type="InterPro" id="IPR013655">
    <property type="entry name" value="PAS_fold_3"/>
</dbReference>
<dbReference type="PROSITE" id="PS50113">
    <property type="entry name" value="PAC"/>
    <property type="match status" value="1"/>
</dbReference>
<dbReference type="InterPro" id="IPR029787">
    <property type="entry name" value="Nucleotide_cyclase"/>
</dbReference>
<dbReference type="NCBIfam" id="TIGR00229">
    <property type="entry name" value="sensory_box"/>
    <property type="match status" value="2"/>
</dbReference>
<evidence type="ECO:0000256" key="1">
    <source>
        <dbReference type="ARBA" id="ARBA00001946"/>
    </source>
</evidence>
<proteinExistence type="predicted"/>
<keyword evidence="6" id="KW-1185">Reference proteome</keyword>
<dbReference type="PANTHER" id="PTHR44757:SF2">
    <property type="entry name" value="BIOFILM ARCHITECTURE MAINTENANCE PROTEIN MBAA"/>
    <property type="match status" value="1"/>
</dbReference>
<dbReference type="Proteomes" id="UP000198623">
    <property type="component" value="Unassembled WGS sequence"/>
</dbReference>
<comment type="cofactor">
    <cofactor evidence="1">
        <name>Mg(2+)</name>
        <dbReference type="ChEBI" id="CHEBI:18420"/>
    </cofactor>
</comment>
<dbReference type="CDD" id="cd01949">
    <property type="entry name" value="GGDEF"/>
    <property type="match status" value="1"/>
</dbReference>
<dbReference type="SMART" id="SM00086">
    <property type="entry name" value="PAC"/>
    <property type="match status" value="2"/>
</dbReference>
<dbReference type="EMBL" id="FOOU01000005">
    <property type="protein sequence ID" value="SFG33950.1"/>
    <property type="molecule type" value="Genomic_DNA"/>
</dbReference>
<feature type="domain" description="PAC" evidence="3">
    <location>
        <begin position="211"/>
        <end position="264"/>
    </location>
</feature>
<evidence type="ECO:0000259" key="3">
    <source>
        <dbReference type="PROSITE" id="PS50113"/>
    </source>
</evidence>
<protein>
    <submittedName>
        <fullName evidence="5">PAS domain S-box-containing protein/diguanylate cyclase (GGDEF) domain-containing protein</fullName>
    </submittedName>
</protein>